<reference evidence="2" key="1">
    <citation type="journal article" date="2013" name="Genetics">
        <title>The draft genome and transcriptome of Panagrellus redivivus are shaped by the harsh demands of a free-living lifestyle.</title>
        <authorList>
            <person name="Srinivasan J."/>
            <person name="Dillman A.R."/>
            <person name="Macchietto M.G."/>
            <person name="Heikkinen L."/>
            <person name="Lakso M."/>
            <person name="Fracchia K.M."/>
            <person name="Antoshechkin I."/>
            <person name="Mortazavi A."/>
            <person name="Wong G."/>
            <person name="Sternberg P.W."/>
        </authorList>
    </citation>
    <scope>NUCLEOTIDE SEQUENCE [LARGE SCALE GENOMIC DNA]</scope>
    <source>
        <strain evidence="2">MT8872</strain>
    </source>
</reference>
<dbReference type="AlphaFoldDB" id="A0A7E4V952"/>
<dbReference type="Proteomes" id="UP000492821">
    <property type="component" value="Unassembled WGS sequence"/>
</dbReference>
<protein>
    <submittedName>
        <fullName evidence="3">Scaffolding protein</fullName>
    </submittedName>
</protein>
<accession>A0A7E4V952</accession>
<evidence type="ECO:0000313" key="3">
    <source>
        <dbReference type="WBParaSite" id="Pan_g18042.t1"/>
    </source>
</evidence>
<proteinExistence type="predicted"/>
<evidence type="ECO:0000313" key="2">
    <source>
        <dbReference type="Proteomes" id="UP000492821"/>
    </source>
</evidence>
<reference evidence="3" key="2">
    <citation type="submission" date="2020-10" db="UniProtKB">
        <authorList>
            <consortium name="WormBaseParasite"/>
        </authorList>
    </citation>
    <scope>IDENTIFICATION</scope>
</reference>
<keyword evidence="1" id="KW-0175">Coiled coil</keyword>
<evidence type="ECO:0000256" key="1">
    <source>
        <dbReference type="SAM" id="Coils"/>
    </source>
</evidence>
<organism evidence="2 3">
    <name type="scientific">Panagrellus redivivus</name>
    <name type="common">Microworm</name>
    <dbReference type="NCBI Taxonomy" id="6233"/>
    <lineage>
        <taxon>Eukaryota</taxon>
        <taxon>Metazoa</taxon>
        <taxon>Ecdysozoa</taxon>
        <taxon>Nematoda</taxon>
        <taxon>Chromadorea</taxon>
        <taxon>Rhabditida</taxon>
        <taxon>Tylenchina</taxon>
        <taxon>Panagrolaimomorpha</taxon>
        <taxon>Panagrolaimoidea</taxon>
        <taxon>Panagrolaimidae</taxon>
        <taxon>Panagrellus</taxon>
    </lineage>
</organism>
<name>A0A7E4V952_PANRE</name>
<sequence length="74" mass="8579">MSDDNNDYKEFGGLTKLDFSEVNERSAALIRKGEEEIERDREHNRQLKERLEEAEKKLAEARAAAEEAEKKGKK</sequence>
<keyword evidence="2" id="KW-1185">Reference proteome</keyword>
<dbReference type="WBParaSite" id="Pan_g18042.t1">
    <property type="protein sequence ID" value="Pan_g18042.t1"/>
    <property type="gene ID" value="Pan_g18042"/>
</dbReference>
<feature type="coiled-coil region" evidence="1">
    <location>
        <begin position="30"/>
        <end position="71"/>
    </location>
</feature>